<dbReference type="GO" id="GO:0060628">
    <property type="term" value="P:regulation of ER to Golgi vesicle-mediated transport"/>
    <property type="evidence" value="ECO:0007669"/>
    <property type="project" value="TreeGrafter"/>
</dbReference>
<gene>
    <name evidence="1" type="ORF">HHK36_011660</name>
</gene>
<evidence type="ECO:0000313" key="2">
    <source>
        <dbReference type="Proteomes" id="UP000655225"/>
    </source>
</evidence>
<dbReference type="InterPro" id="IPR007528">
    <property type="entry name" value="RINT1_Tip20"/>
</dbReference>
<dbReference type="PANTHER" id="PTHR13520">
    <property type="entry name" value="RAD50-INTERACTING PROTEIN 1 RINT-1"/>
    <property type="match status" value="1"/>
</dbReference>
<dbReference type="GO" id="GO:0070939">
    <property type="term" value="C:Dsl1/NZR complex"/>
    <property type="evidence" value="ECO:0007669"/>
    <property type="project" value="InterPro"/>
</dbReference>
<keyword evidence="2" id="KW-1185">Reference proteome</keyword>
<comment type="caution">
    <text evidence="1">The sequence shown here is derived from an EMBL/GenBank/DDBJ whole genome shotgun (WGS) entry which is preliminary data.</text>
</comment>
<dbReference type="PROSITE" id="PS51386">
    <property type="entry name" value="RINT1_TIP20"/>
    <property type="match status" value="1"/>
</dbReference>
<evidence type="ECO:0000313" key="1">
    <source>
        <dbReference type="EMBL" id="KAF8403556.1"/>
    </source>
</evidence>
<dbReference type="EMBL" id="JABCRI010000007">
    <property type="protein sequence ID" value="KAF8403556.1"/>
    <property type="molecule type" value="Genomic_DNA"/>
</dbReference>
<reference evidence="1 2" key="1">
    <citation type="submission" date="2020-04" db="EMBL/GenBank/DDBJ databases">
        <title>Plant Genome Project.</title>
        <authorList>
            <person name="Zhang R.-G."/>
        </authorList>
    </citation>
    <scope>NUCLEOTIDE SEQUENCE [LARGE SCALE GENOMIC DNA]</scope>
    <source>
        <strain evidence="1">YNK0</strain>
        <tissue evidence="1">Leaf</tissue>
    </source>
</reference>
<dbReference type="Proteomes" id="UP000655225">
    <property type="component" value="Unassembled WGS sequence"/>
</dbReference>
<dbReference type="AlphaFoldDB" id="A0A834ZC37"/>
<accession>A0A834ZC37</accession>
<evidence type="ECO:0008006" key="3">
    <source>
        <dbReference type="Google" id="ProtNLM"/>
    </source>
</evidence>
<name>A0A834ZC37_TETSI</name>
<organism evidence="1 2">
    <name type="scientific">Tetracentron sinense</name>
    <name type="common">Spur-leaf</name>
    <dbReference type="NCBI Taxonomy" id="13715"/>
    <lineage>
        <taxon>Eukaryota</taxon>
        <taxon>Viridiplantae</taxon>
        <taxon>Streptophyta</taxon>
        <taxon>Embryophyta</taxon>
        <taxon>Tracheophyta</taxon>
        <taxon>Spermatophyta</taxon>
        <taxon>Magnoliopsida</taxon>
        <taxon>Trochodendrales</taxon>
        <taxon>Trochodendraceae</taxon>
        <taxon>Tetracentron</taxon>
    </lineage>
</organism>
<dbReference type="GO" id="GO:0006890">
    <property type="term" value="P:retrograde vesicle-mediated transport, Golgi to endoplasmic reticulum"/>
    <property type="evidence" value="ECO:0007669"/>
    <property type="project" value="InterPro"/>
</dbReference>
<proteinExistence type="predicted"/>
<sequence>MHLSTQRGEFVVEAKSFEVQEVGLHAVYMLKIMETTKRGFRSRLWLPAEAIGWMEKSVQDVKEAKGYCFRKFRGSKGSVIGEKRSNHRGEFISVQAFRGDGVDDRIIIPRGINNLGWEAFLTVLRYPKKLSNVNRREEGEWDKEFSKVVVDLDAGAFNGWDAAVLCSIGGSQKKDDWGVVAKIISKLLSGEENVSLFPFEAHRAIFHTKNITQISELCGNQSFPIGNRNFVGFRRWWPASNSLPITSLNKPRWVAVKGIPFHLWTPSVLGKIGSICGGLVEVHPSTADLSILSFAKIKVVGDLRLVPRVISIVFHSISYTLEINVWEEELCENCKMWLEAMEIWYCRSWVEEKRVLPEKEQPSEKVTRTVAVPVQEEQQGATIAADIVAPTQTVVAPTVAAPVSLRRSSRDRRSAISSDYEVYLNKGACVYDGSVKGGGFNQCWAYQVGLEFEEWEAGSVANDMAGSQIGLDFQPMESVKHSDLSDDPFGLYPLIAKSNRKLSFCPTAARSLDSVSLASSDMSLRKCSIVNQSSSETVMRVAELGEASNRSSHLSDTEEVLHSEIGLLKPKVVANIQLLGGRTSLSPLKGRLWDVIDMIPQSLEETNVGVGARLCSDTRVLTEIPIRLESMLVDSNSHSNPENYGDSSQDVNSGESREWDFIIAYREITTMELYHFRAKEAWSMLQAISSRPKHSCLAGNLLNESSPPEFGWKQEKLLLAVKAMNNIEKVILSVAKCQPQWKLLLKSVDARVDKTLGVLRPQALADHRALLASLGWPPALLTSETEIGKNLDLPNPLVLMQGDKRERYSPSFLALCACSICSSRGKHDNLNY</sequence>
<dbReference type="PANTHER" id="PTHR13520:SF0">
    <property type="entry name" value="RAD50-INTERACTING PROTEIN 1"/>
    <property type="match status" value="1"/>
</dbReference>
<dbReference type="GO" id="GO:0006888">
    <property type="term" value="P:endoplasmic reticulum to Golgi vesicle-mediated transport"/>
    <property type="evidence" value="ECO:0007669"/>
    <property type="project" value="InterPro"/>
</dbReference>
<protein>
    <recommendedName>
        <fullName evidence="3">DUF4283 domain-containing protein</fullName>
    </recommendedName>
</protein>